<accession>A0AAV3RTT5</accession>
<keyword evidence="1" id="KW-0808">Transferase</keyword>
<evidence type="ECO:0000313" key="2">
    <source>
        <dbReference type="Proteomes" id="UP001454036"/>
    </source>
</evidence>
<dbReference type="PANTHER" id="PTHR33116">
    <property type="entry name" value="REVERSE TRANSCRIPTASE ZINC-BINDING DOMAIN-CONTAINING PROTEIN-RELATED-RELATED"/>
    <property type="match status" value="1"/>
</dbReference>
<keyword evidence="1" id="KW-0548">Nucleotidyltransferase</keyword>
<dbReference type="EMBL" id="BAABME010011828">
    <property type="protein sequence ID" value="GAA0184349.1"/>
    <property type="molecule type" value="Genomic_DNA"/>
</dbReference>
<comment type="caution">
    <text evidence="1">The sequence shown here is derived from an EMBL/GenBank/DDBJ whole genome shotgun (WGS) entry which is preliminary data.</text>
</comment>
<sequence>MRQASGFSVFKFHLKCPQLGITHLSFADDMVLLTSADMESFWIIKETLGLFGELTSLMLNCDKRAIYFGSPPQQHRKDLSLTHEDYELFTRRICDKISSWQSRHLSMGGRAQLIRYAIFGYVIEEVQERVRTFLWSGKDEGTYNAKVSWAIICLPLTEGGLGFENLSTWNTVCLCKLWNIASRNETLWVKWVHTVRLKGGSIWNYKKRDMDIWF</sequence>
<keyword evidence="1" id="KW-0695">RNA-directed DNA polymerase</keyword>
<protein>
    <submittedName>
        <fullName evidence="1">Reverse transcriptase</fullName>
    </submittedName>
</protein>
<dbReference type="PANTHER" id="PTHR33116:SF78">
    <property type="entry name" value="OS12G0587133 PROTEIN"/>
    <property type="match status" value="1"/>
</dbReference>
<organism evidence="1 2">
    <name type="scientific">Lithospermum erythrorhizon</name>
    <name type="common">Purple gromwell</name>
    <name type="synonym">Lithospermum officinale var. erythrorhizon</name>
    <dbReference type="NCBI Taxonomy" id="34254"/>
    <lineage>
        <taxon>Eukaryota</taxon>
        <taxon>Viridiplantae</taxon>
        <taxon>Streptophyta</taxon>
        <taxon>Embryophyta</taxon>
        <taxon>Tracheophyta</taxon>
        <taxon>Spermatophyta</taxon>
        <taxon>Magnoliopsida</taxon>
        <taxon>eudicotyledons</taxon>
        <taxon>Gunneridae</taxon>
        <taxon>Pentapetalae</taxon>
        <taxon>asterids</taxon>
        <taxon>lamiids</taxon>
        <taxon>Boraginales</taxon>
        <taxon>Boraginaceae</taxon>
        <taxon>Boraginoideae</taxon>
        <taxon>Lithospermeae</taxon>
        <taxon>Lithospermum</taxon>
    </lineage>
</organism>
<keyword evidence="2" id="KW-1185">Reference proteome</keyword>
<dbReference type="Proteomes" id="UP001454036">
    <property type="component" value="Unassembled WGS sequence"/>
</dbReference>
<dbReference type="AlphaFoldDB" id="A0AAV3RTT5"/>
<name>A0AAV3RTT5_LITER</name>
<evidence type="ECO:0000313" key="1">
    <source>
        <dbReference type="EMBL" id="GAA0184349.1"/>
    </source>
</evidence>
<reference evidence="1 2" key="1">
    <citation type="submission" date="2024-01" db="EMBL/GenBank/DDBJ databases">
        <title>The complete chloroplast genome sequence of Lithospermum erythrorhizon: insights into the phylogenetic relationship among Boraginaceae species and the maternal lineages of purple gromwells.</title>
        <authorList>
            <person name="Okada T."/>
            <person name="Watanabe K."/>
        </authorList>
    </citation>
    <scope>NUCLEOTIDE SEQUENCE [LARGE SCALE GENOMIC DNA]</scope>
</reference>
<dbReference type="GO" id="GO:0003964">
    <property type="term" value="F:RNA-directed DNA polymerase activity"/>
    <property type="evidence" value="ECO:0007669"/>
    <property type="project" value="UniProtKB-KW"/>
</dbReference>
<proteinExistence type="predicted"/>
<gene>
    <name evidence="1" type="ORF">LIER_31637</name>
</gene>